<keyword evidence="4 5" id="KW-0472">Membrane</keyword>
<dbReference type="GO" id="GO:0016020">
    <property type="term" value="C:membrane"/>
    <property type="evidence" value="ECO:0007669"/>
    <property type="project" value="UniProtKB-SubCell"/>
</dbReference>
<comment type="subcellular location">
    <subcellularLocation>
        <location evidence="1">Membrane</location>
        <topology evidence="1">Multi-pass membrane protein</topology>
    </subcellularLocation>
</comment>
<dbReference type="PANTHER" id="PTHR11814">
    <property type="entry name" value="SULFATE TRANSPORTER"/>
    <property type="match status" value="1"/>
</dbReference>
<feature type="transmembrane region" description="Helical" evidence="5">
    <location>
        <begin position="166"/>
        <end position="189"/>
    </location>
</feature>
<name>X1D8X1_9ZZZZ</name>
<dbReference type="GO" id="GO:0055085">
    <property type="term" value="P:transmembrane transport"/>
    <property type="evidence" value="ECO:0007669"/>
    <property type="project" value="InterPro"/>
</dbReference>
<keyword evidence="2 5" id="KW-0812">Transmembrane</keyword>
<dbReference type="InterPro" id="IPR001902">
    <property type="entry name" value="SLC26A/SulP_fam"/>
</dbReference>
<organism evidence="7">
    <name type="scientific">marine sediment metagenome</name>
    <dbReference type="NCBI Taxonomy" id="412755"/>
    <lineage>
        <taxon>unclassified sequences</taxon>
        <taxon>metagenomes</taxon>
        <taxon>ecological metagenomes</taxon>
    </lineage>
</organism>
<feature type="transmembrane region" description="Helical" evidence="5">
    <location>
        <begin position="57"/>
        <end position="75"/>
    </location>
</feature>
<gene>
    <name evidence="7" type="ORF">S01H4_56981</name>
</gene>
<proteinExistence type="predicted"/>
<keyword evidence="3 5" id="KW-1133">Transmembrane helix</keyword>
<dbReference type="InterPro" id="IPR011547">
    <property type="entry name" value="SLC26A/SulP_dom"/>
</dbReference>
<evidence type="ECO:0000256" key="4">
    <source>
        <dbReference type="ARBA" id="ARBA00023136"/>
    </source>
</evidence>
<accession>X1D8X1</accession>
<reference evidence="7" key="1">
    <citation type="journal article" date="2014" name="Front. Microbiol.">
        <title>High frequency of phylogenetically diverse reductive dehalogenase-homologous genes in deep subseafloor sedimentary metagenomes.</title>
        <authorList>
            <person name="Kawai M."/>
            <person name="Futagami T."/>
            <person name="Toyoda A."/>
            <person name="Takaki Y."/>
            <person name="Nishi S."/>
            <person name="Hori S."/>
            <person name="Arai W."/>
            <person name="Tsubouchi T."/>
            <person name="Morono Y."/>
            <person name="Uchiyama I."/>
            <person name="Ito T."/>
            <person name="Fujiyama A."/>
            <person name="Inagaki F."/>
            <person name="Takami H."/>
        </authorList>
    </citation>
    <scope>NUCLEOTIDE SEQUENCE</scope>
    <source>
        <strain evidence="7">Expedition CK06-06</strain>
    </source>
</reference>
<feature type="non-terminal residue" evidence="7">
    <location>
        <position position="1"/>
    </location>
</feature>
<evidence type="ECO:0000256" key="2">
    <source>
        <dbReference type="ARBA" id="ARBA00022692"/>
    </source>
</evidence>
<evidence type="ECO:0000256" key="3">
    <source>
        <dbReference type="ARBA" id="ARBA00022989"/>
    </source>
</evidence>
<feature type="transmembrane region" description="Helical" evidence="5">
    <location>
        <begin position="104"/>
        <end position="120"/>
    </location>
</feature>
<evidence type="ECO:0000256" key="1">
    <source>
        <dbReference type="ARBA" id="ARBA00004141"/>
    </source>
</evidence>
<dbReference type="EMBL" id="BART01033089">
    <property type="protein sequence ID" value="GAH17221.1"/>
    <property type="molecule type" value="Genomic_DNA"/>
</dbReference>
<feature type="domain" description="SLC26A/SulP transporter" evidence="6">
    <location>
        <begin position="4"/>
        <end position="235"/>
    </location>
</feature>
<feature type="transmembrane region" description="Helical" evidence="5">
    <location>
        <begin position="127"/>
        <end position="146"/>
    </location>
</feature>
<dbReference type="AlphaFoldDB" id="X1D8X1"/>
<dbReference type="Pfam" id="PF00916">
    <property type="entry name" value="Sulfate_transp"/>
    <property type="match status" value="1"/>
</dbReference>
<comment type="caution">
    <text evidence="7">The sequence shown here is derived from an EMBL/GenBank/DDBJ whole genome shotgun (WGS) entry which is preliminary data.</text>
</comment>
<evidence type="ECO:0000256" key="5">
    <source>
        <dbReference type="SAM" id="Phobius"/>
    </source>
</evidence>
<evidence type="ECO:0000313" key="7">
    <source>
        <dbReference type="EMBL" id="GAH17221.1"/>
    </source>
</evidence>
<feature type="transmembrane region" description="Helical" evidence="5">
    <location>
        <begin position="28"/>
        <end position="45"/>
    </location>
</feature>
<protein>
    <recommendedName>
        <fullName evidence="6">SLC26A/SulP transporter domain-containing protein</fullName>
    </recommendedName>
</protein>
<evidence type="ECO:0000259" key="6">
    <source>
        <dbReference type="Pfam" id="PF00916"/>
    </source>
</evidence>
<feature type="non-terminal residue" evidence="7">
    <location>
        <position position="236"/>
    </location>
</feature>
<sequence>VVQATGAMSLVVASVPQIHHPGLGTQSLFALSILTGIVMLTLGLFKLGSLIRFVPHAVMTGFVNAVALLIILGQLNDLTGHNPGGANKITQAINHLRNLDQIDLPTLMVGLVTIFLIINLEKTGLKALGLVVAMIVASMLVPLFGWESVTQLNDIATVPSSLPSPVLPSLSLFPALIIPALSLAFVGLVQGASITKSYVNPDGRYPDASGDFVGQGVANVASGLFQGMPVGGSMSA</sequence>